<proteinExistence type="predicted"/>
<gene>
    <name evidence="2" type="ORF">EKPJFOCH_1151</name>
</gene>
<protein>
    <recommendedName>
        <fullName evidence="1">DUF6968 domain-containing protein</fullName>
    </recommendedName>
</protein>
<evidence type="ECO:0000313" key="3">
    <source>
        <dbReference type="Proteomes" id="UP001055101"/>
    </source>
</evidence>
<accession>A0ABQ4TIQ5</accession>
<reference evidence="2" key="1">
    <citation type="journal article" date="2021" name="Front. Microbiol.">
        <title>Comprehensive Comparative Genomics and Phenotyping of Methylobacterium Species.</title>
        <authorList>
            <person name="Alessa O."/>
            <person name="Ogura Y."/>
            <person name="Fujitani Y."/>
            <person name="Takami H."/>
            <person name="Hayashi T."/>
            <person name="Sahin N."/>
            <person name="Tani A."/>
        </authorList>
    </citation>
    <scope>NUCLEOTIDE SEQUENCE</scope>
    <source>
        <strain evidence="2">DSM 23674</strain>
    </source>
</reference>
<evidence type="ECO:0000259" key="1">
    <source>
        <dbReference type="Pfam" id="PF22302"/>
    </source>
</evidence>
<organism evidence="2 3">
    <name type="scientific">Methylobacterium thuringiense</name>
    <dbReference type="NCBI Taxonomy" id="1003091"/>
    <lineage>
        <taxon>Bacteria</taxon>
        <taxon>Pseudomonadati</taxon>
        <taxon>Pseudomonadota</taxon>
        <taxon>Alphaproteobacteria</taxon>
        <taxon>Hyphomicrobiales</taxon>
        <taxon>Methylobacteriaceae</taxon>
        <taxon>Methylobacterium</taxon>
    </lineage>
</organism>
<comment type="caution">
    <text evidence="2">The sequence shown here is derived from an EMBL/GenBank/DDBJ whole genome shotgun (WGS) entry which is preliminary data.</text>
</comment>
<keyword evidence="3" id="KW-1185">Reference proteome</keyword>
<dbReference type="Proteomes" id="UP001055101">
    <property type="component" value="Unassembled WGS sequence"/>
</dbReference>
<dbReference type="Pfam" id="PF22302">
    <property type="entry name" value="DUF6968"/>
    <property type="match status" value="1"/>
</dbReference>
<evidence type="ECO:0000313" key="2">
    <source>
        <dbReference type="EMBL" id="GJE54672.1"/>
    </source>
</evidence>
<reference evidence="2" key="2">
    <citation type="submission" date="2021-08" db="EMBL/GenBank/DDBJ databases">
        <authorList>
            <person name="Tani A."/>
            <person name="Ola A."/>
            <person name="Ogura Y."/>
            <person name="Katsura K."/>
            <person name="Hayashi T."/>
        </authorList>
    </citation>
    <scope>NUCLEOTIDE SEQUENCE</scope>
    <source>
        <strain evidence="2">DSM 23674</strain>
    </source>
</reference>
<name>A0ABQ4TIQ5_9HYPH</name>
<sequence length="79" mass="8923">MCRYEIDWPEVTRKSFAAGLDTIQALHLALQKIGIDIYMSKHHESGALIWIDPDDGYGFPVPKNGRDFLIGSDKAFEGR</sequence>
<feature type="domain" description="DUF6968" evidence="1">
    <location>
        <begin position="1"/>
        <end position="61"/>
    </location>
</feature>
<dbReference type="EMBL" id="BPRA01000005">
    <property type="protein sequence ID" value="GJE54672.1"/>
    <property type="molecule type" value="Genomic_DNA"/>
</dbReference>
<dbReference type="InterPro" id="IPR054241">
    <property type="entry name" value="DUF6968"/>
</dbReference>